<proteinExistence type="predicted"/>
<keyword evidence="1" id="KW-0472">Membrane</keyword>
<keyword evidence="1" id="KW-1133">Transmembrane helix</keyword>
<keyword evidence="1" id="KW-0812">Transmembrane</keyword>
<dbReference type="Gene3D" id="3.30.1490.480">
    <property type="entry name" value="Endolytic murein transglycosylase"/>
    <property type="match status" value="1"/>
</dbReference>
<dbReference type="EMBL" id="JACRSX010000001">
    <property type="protein sequence ID" value="MBC8561280.1"/>
    <property type="molecule type" value="Genomic_DNA"/>
</dbReference>
<evidence type="ECO:0000256" key="1">
    <source>
        <dbReference type="SAM" id="Phobius"/>
    </source>
</evidence>
<dbReference type="RefSeq" id="WP_118677685.1">
    <property type="nucleotide sequence ID" value="NZ_JACRSX010000001.1"/>
</dbReference>
<sequence>MNSWKPAVMTSVYIVLYSLLVLSVAFLCYHGYRFCYDVFADVRVEQQPGEDITFSVSSADSFRDIAAKLQDKGVICDRYSFLARAGIMKTDRNKIYSGKYILNNSMTYEQVINRLTVSEGFDK</sequence>
<name>A0ABR7MY22_9FIRM</name>
<feature type="transmembrane region" description="Helical" evidence="1">
    <location>
        <begin position="12"/>
        <end position="32"/>
    </location>
</feature>
<protein>
    <submittedName>
        <fullName evidence="2">Endolytic transglycosylase MltG</fullName>
    </submittedName>
</protein>
<dbReference type="Proteomes" id="UP000606193">
    <property type="component" value="Unassembled WGS sequence"/>
</dbReference>
<organism evidence="2 3">
    <name type="scientific">Jutongia huaianensis</name>
    <dbReference type="NCBI Taxonomy" id="2763668"/>
    <lineage>
        <taxon>Bacteria</taxon>
        <taxon>Bacillati</taxon>
        <taxon>Bacillota</taxon>
        <taxon>Clostridia</taxon>
        <taxon>Lachnospirales</taxon>
        <taxon>Lachnospiraceae</taxon>
        <taxon>Jutongia</taxon>
    </lineage>
</organism>
<gene>
    <name evidence="2" type="ORF">H8704_01300</name>
</gene>
<evidence type="ECO:0000313" key="3">
    <source>
        <dbReference type="Proteomes" id="UP000606193"/>
    </source>
</evidence>
<accession>A0ABR7MY22</accession>
<keyword evidence="3" id="KW-1185">Reference proteome</keyword>
<reference evidence="2 3" key="1">
    <citation type="submission" date="2020-08" db="EMBL/GenBank/DDBJ databases">
        <title>Genome public.</title>
        <authorList>
            <person name="Liu C."/>
            <person name="Sun Q."/>
        </authorList>
    </citation>
    <scope>NUCLEOTIDE SEQUENCE [LARGE SCALE GENOMIC DNA]</scope>
    <source>
        <strain evidence="2 3">NSJ-37</strain>
    </source>
</reference>
<evidence type="ECO:0000313" key="2">
    <source>
        <dbReference type="EMBL" id="MBC8561280.1"/>
    </source>
</evidence>
<comment type="caution">
    <text evidence="2">The sequence shown here is derived from an EMBL/GenBank/DDBJ whole genome shotgun (WGS) entry which is preliminary data.</text>
</comment>